<organism evidence="1">
    <name type="scientific">Culex pipiens</name>
    <name type="common">House mosquito</name>
    <dbReference type="NCBI Taxonomy" id="7175"/>
    <lineage>
        <taxon>Eukaryota</taxon>
        <taxon>Metazoa</taxon>
        <taxon>Ecdysozoa</taxon>
        <taxon>Arthropoda</taxon>
        <taxon>Hexapoda</taxon>
        <taxon>Insecta</taxon>
        <taxon>Pterygota</taxon>
        <taxon>Neoptera</taxon>
        <taxon>Endopterygota</taxon>
        <taxon>Diptera</taxon>
        <taxon>Nematocera</taxon>
        <taxon>Culicoidea</taxon>
        <taxon>Culicidae</taxon>
        <taxon>Culicinae</taxon>
        <taxon>Culicini</taxon>
        <taxon>Culex</taxon>
        <taxon>Culex</taxon>
    </lineage>
</organism>
<dbReference type="EMBL" id="HBUE01001016">
    <property type="protein sequence ID" value="CAG6443760.1"/>
    <property type="molecule type" value="Transcribed_RNA"/>
</dbReference>
<reference evidence="1" key="1">
    <citation type="submission" date="2021-05" db="EMBL/GenBank/DDBJ databases">
        <authorList>
            <person name="Alioto T."/>
            <person name="Alioto T."/>
            <person name="Gomez Garrido J."/>
        </authorList>
    </citation>
    <scope>NUCLEOTIDE SEQUENCE</scope>
</reference>
<dbReference type="AlphaFoldDB" id="A0A8D8ERP8"/>
<accession>A0A8D8ERP8</accession>
<protein>
    <submittedName>
        <fullName evidence="1">(northern house mosquito) hypothetical protein</fullName>
    </submittedName>
</protein>
<name>A0A8D8ERP8_CULPI</name>
<sequence>MVFEHCWMSNMRPLPPEWVRRKRPSMIACHPLLPVCFSPPFNGITDSGTRTTLGNWPESARRPYSTLREQRVCVLVQLGFRRLRWNIFRTKCLKNWISHQMDH</sequence>
<proteinExistence type="predicted"/>
<evidence type="ECO:0000313" key="1">
    <source>
        <dbReference type="EMBL" id="CAG6443760.1"/>
    </source>
</evidence>